<sequence length="102" mass="11011">MLSSVNSVAGLVLLEVMALGVPVVSTAVMGTRDILAAGRGCRVAGDDPRAFAATLREVLTDTVLRARLSSEARQHAQDWSAPQMVRQMLGFYRAVLARRSNR</sequence>
<dbReference type="PANTHER" id="PTHR45947">
    <property type="entry name" value="SULFOQUINOVOSYL TRANSFERASE SQD2"/>
    <property type="match status" value="1"/>
</dbReference>
<dbReference type="AlphaFoldDB" id="A0A512L645"/>
<dbReference type="Proteomes" id="UP000321337">
    <property type="component" value="Unassembled WGS sequence"/>
</dbReference>
<gene>
    <name evidence="2" type="ORF">TPL01_07790</name>
</gene>
<dbReference type="EMBL" id="BKAD01000007">
    <property type="protein sequence ID" value="GEP29641.1"/>
    <property type="molecule type" value="Genomic_DNA"/>
</dbReference>
<protein>
    <recommendedName>
        <fullName evidence="1">Glycosyl transferase family 1 domain-containing protein</fullName>
    </recommendedName>
</protein>
<accession>A0A512L645</accession>
<keyword evidence="3" id="KW-1185">Reference proteome</keyword>
<comment type="caution">
    <text evidence="2">The sequence shown here is derived from an EMBL/GenBank/DDBJ whole genome shotgun (WGS) entry which is preliminary data.</text>
</comment>
<dbReference type="Gene3D" id="3.40.50.2000">
    <property type="entry name" value="Glycogen Phosphorylase B"/>
    <property type="match status" value="2"/>
</dbReference>
<dbReference type="InterPro" id="IPR001296">
    <property type="entry name" value="Glyco_trans_1"/>
</dbReference>
<dbReference type="InterPro" id="IPR050194">
    <property type="entry name" value="Glycosyltransferase_grp1"/>
</dbReference>
<evidence type="ECO:0000259" key="1">
    <source>
        <dbReference type="Pfam" id="PF00534"/>
    </source>
</evidence>
<dbReference type="PANTHER" id="PTHR45947:SF3">
    <property type="entry name" value="SULFOQUINOVOSYL TRANSFERASE SQD2"/>
    <property type="match status" value="1"/>
</dbReference>
<dbReference type="Pfam" id="PF00534">
    <property type="entry name" value="Glycos_transf_1"/>
    <property type="match status" value="1"/>
</dbReference>
<feature type="domain" description="Glycosyl transferase family 1" evidence="1">
    <location>
        <begin position="7"/>
        <end position="74"/>
    </location>
</feature>
<organism evidence="2 3">
    <name type="scientific">Sulfuriferula plumbiphila</name>
    <dbReference type="NCBI Taxonomy" id="171865"/>
    <lineage>
        <taxon>Bacteria</taxon>
        <taxon>Pseudomonadati</taxon>
        <taxon>Pseudomonadota</taxon>
        <taxon>Betaproteobacteria</taxon>
        <taxon>Nitrosomonadales</taxon>
        <taxon>Sulfuricellaceae</taxon>
        <taxon>Sulfuriferula</taxon>
    </lineage>
</organism>
<evidence type="ECO:0000313" key="3">
    <source>
        <dbReference type="Proteomes" id="UP000321337"/>
    </source>
</evidence>
<evidence type="ECO:0000313" key="2">
    <source>
        <dbReference type="EMBL" id="GEP29641.1"/>
    </source>
</evidence>
<proteinExistence type="predicted"/>
<reference evidence="2 3" key="1">
    <citation type="submission" date="2019-07" db="EMBL/GenBank/DDBJ databases">
        <title>Whole genome shotgun sequence of Thiobacillus plumbophilus NBRC 107929.</title>
        <authorList>
            <person name="Hosoyama A."/>
            <person name="Uohara A."/>
            <person name="Ohji S."/>
            <person name="Ichikawa N."/>
        </authorList>
    </citation>
    <scope>NUCLEOTIDE SEQUENCE [LARGE SCALE GENOMIC DNA]</scope>
    <source>
        <strain evidence="2 3">NBRC 107929</strain>
    </source>
</reference>
<name>A0A512L645_9PROT</name>
<dbReference type="GO" id="GO:0016757">
    <property type="term" value="F:glycosyltransferase activity"/>
    <property type="evidence" value="ECO:0007669"/>
    <property type="project" value="InterPro"/>
</dbReference>
<dbReference type="SUPFAM" id="SSF53756">
    <property type="entry name" value="UDP-Glycosyltransferase/glycogen phosphorylase"/>
    <property type="match status" value="1"/>
</dbReference>